<sequence length="127" mass="14383">MKTTLLQEELTEKIIGAAIEVHKVLGPGLLESTYEAALAFELGLRGLEYERQKEVPVNYKGSLIDVGYRLDLLVENEVILELKAVEELHDVHEAQLITYLKLSGHRIGFLINFNVPLLKDGIFRRVL</sequence>
<accession>A0A2U8DZ70</accession>
<protein>
    <submittedName>
        <fullName evidence="1">GxxExxY protein</fullName>
    </submittedName>
</protein>
<dbReference type="NCBIfam" id="TIGR04256">
    <property type="entry name" value="GxxExxY"/>
    <property type="match status" value="1"/>
</dbReference>
<reference evidence="1 2" key="1">
    <citation type="journal article" date="2018" name="Syst. Appl. Microbiol.">
        <title>Ereboglobus luteus gen. nov. sp. nov. from cockroach guts, and new insights into the oxygen relationship of the genera Opitutus and Didymococcus (Verrucomicrobia: Opitutaceae).</title>
        <authorList>
            <person name="Tegtmeier D."/>
            <person name="Belitz A."/>
            <person name="Radek R."/>
            <person name="Heimerl T."/>
            <person name="Brune A."/>
        </authorList>
    </citation>
    <scope>NUCLEOTIDE SEQUENCE [LARGE SCALE GENOMIC DNA]</scope>
    <source>
        <strain evidence="1 2">Ho45</strain>
    </source>
</reference>
<dbReference type="KEGG" id="elut:CKA38_00390"/>
<gene>
    <name evidence="1" type="ORF">CKA38_00390</name>
</gene>
<organism evidence="1 2">
    <name type="scientific">Ereboglobus luteus</name>
    <dbReference type="NCBI Taxonomy" id="1796921"/>
    <lineage>
        <taxon>Bacteria</taxon>
        <taxon>Pseudomonadati</taxon>
        <taxon>Verrucomicrobiota</taxon>
        <taxon>Opitutia</taxon>
        <taxon>Opitutales</taxon>
        <taxon>Opitutaceae</taxon>
        <taxon>Ereboglobus</taxon>
    </lineage>
</organism>
<dbReference type="Pfam" id="PF13366">
    <property type="entry name" value="PDDEXK_3"/>
    <property type="match status" value="1"/>
</dbReference>
<dbReference type="Proteomes" id="UP000244896">
    <property type="component" value="Chromosome"/>
</dbReference>
<dbReference type="EMBL" id="CP023004">
    <property type="protein sequence ID" value="AWI07919.1"/>
    <property type="molecule type" value="Genomic_DNA"/>
</dbReference>
<evidence type="ECO:0000313" key="1">
    <source>
        <dbReference type="EMBL" id="AWI07919.1"/>
    </source>
</evidence>
<evidence type="ECO:0000313" key="2">
    <source>
        <dbReference type="Proteomes" id="UP000244896"/>
    </source>
</evidence>
<keyword evidence="2" id="KW-1185">Reference proteome</keyword>
<name>A0A2U8DZ70_9BACT</name>
<dbReference type="InterPro" id="IPR026350">
    <property type="entry name" value="GxxExxY"/>
</dbReference>
<dbReference type="RefSeq" id="WP_108823727.1">
    <property type="nucleotide sequence ID" value="NZ_CP023004.1"/>
</dbReference>
<proteinExistence type="predicted"/>
<dbReference type="AlphaFoldDB" id="A0A2U8DZ70"/>
<dbReference type="OrthoDB" id="9806869at2"/>